<dbReference type="EMBL" id="DQ886746">
    <property type="protein sequence ID" value="ABI52663.1"/>
    <property type="molecule type" value="mRNA"/>
</dbReference>
<organism evidence="2">
    <name type="scientific">Argas monolakensis</name>
    <name type="common">Mono lake bird tick</name>
    <dbReference type="NCBI Taxonomy" id="34602"/>
    <lineage>
        <taxon>Eukaryota</taxon>
        <taxon>Metazoa</taxon>
        <taxon>Ecdysozoa</taxon>
        <taxon>Arthropoda</taxon>
        <taxon>Chelicerata</taxon>
        <taxon>Arachnida</taxon>
        <taxon>Acari</taxon>
        <taxon>Parasitiformes</taxon>
        <taxon>Ixodida</taxon>
        <taxon>Ixodoidea</taxon>
        <taxon>Argasidae</taxon>
        <taxon>Argasinae</taxon>
        <taxon>Argas</taxon>
    </lineage>
</organism>
<feature type="chain" id="PRO_5004167584" evidence="1">
    <location>
        <begin position="20"/>
        <end position="235"/>
    </location>
</feature>
<evidence type="ECO:0000313" key="2">
    <source>
        <dbReference type="EMBL" id="ABI52663.1"/>
    </source>
</evidence>
<protein>
    <submittedName>
        <fullName evidence="2">Lipocalin</fullName>
    </submittedName>
</protein>
<dbReference type="Pfam" id="PF02098">
    <property type="entry name" value="His_binding"/>
    <property type="match status" value="2"/>
</dbReference>
<proteinExistence type="evidence at transcript level"/>
<dbReference type="Gene3D" id="2.40.128.20">
    <property type="match status" value="1"/>
</dbReference>
<name>Q09JV0_ARGMO</name>
<accession>Q09JV0</accession>
<keyword evidence="1" id="KW-0732">Signal</keyword>
<feature type="signal peptide" evidence="1">
    <location>
        <begin position="1"/>
        <end position="19"/>
    </location>
</feature>
<dbReference type="AlphaFoldDB" id="Q09JV0"/>
<dbReference type="GO" id="GO:0043176">
    <property type="term" value="F:amine binding"/>
    <property type="evidence" value="ECO:0007669"/>
    <property type="project" value="InterPro"/>
</dbReference>
<dbReference type="InterPro" id="IPR002970">
    <property type="entry name" value="Tick_his-bd"/>
</dbReference>
<reference evidence="2" key="1">
    <citation type="journal article" date="2008" name="Insect Biochem. Mol. Biol.">
        <title>Comparative sialomics between hard and soft ticks: implications for the evolution of blood-feeding behavior.</title>
        <authorList>
            <person name="Mans B.J."/>
            <person name="Andersen J.F."/>
            <person name="Francischetti I.M."/>
            <person name="Valenzuela J.G."/>
            <person name="Schwan T.G."/>
            <person name="Pham V.M."/>
            <person name="Garfield M.K."/>
            <person name="Hammer C.H."/>
            <person name="Ribeiro J.M."/>
        </authorList>
    </citation>
    <scope>NUCLEOTIDE SEQUENCE</scope>
    <source>
        <strain evidence="2">AM-50</strain>
        <tissue evidence="2">Adult salivary gland</tissue>
    </source>
</reference>
<dbReference type="GO" id="GO:0030682">
    <property type="term" value="P:symbiont-mediated perturbation of host defenses"/>
    <property type="evidence" value="ECO:0007669"/>
    <property type="project" value="InterPro"/>
</dbReference>
<dbReference type="SUPFAM" id="SSF50814">
    <property type="entry name" value="Lipocalins"/>
    <property type="match status" value="1"/>
</dbReference>
<evidence type="ECO:0000256" key="1">
    <source>
        <dbReference type="SAM" id="SignalP"/>
    </source>
</evidence>
<dbReference type="InterPro" id="IPR012674">
    <property type="entry name" value="Calycin"/>
</dbReference>
<sequence>MAAILLLFTSLLLPLRTLGTDSAQNCSEKEGLAANRDAWTFLNETTTSYLVYRNFRNDSKYGNEEKCVKGMRTAINGSHHWANMNMFFGNLSTPRFNVTFTATYNTTLQYYDNLTADASGIISYFMAQMAAAQQSSQQTGATQQSANAAAGSSATSQQVPPMPFPILYFDPGRCAIVGVPHHVNETNNGTMACEVWKPEGTADTQDECCDSSFRRLCGGDNYTIYENCTSTTDAA</sequence>